<gene>
    <name evidence="2" type="ORF">J2S17_000222</name>
</gene>
<evidence type="ECO:0000313" key="2">
    <source>
        <dbReference type="EMBL" id="MDQ0268353.1"/>
    </source>
</evidence>
<keyword evidence="1" id="KW-0812">Transmembrane</keyword>
<keyword evidence="1" id="KW-0472">Membrane</keyword>
<accession>A0ABU0AD43</accession>
<feature type="transmembrane region" description="Helical" evidence="1">
    <location>
        <begin position="77"/>
        <end position="99"/>
    </location>
</feature>
<name>A0ABU0AD43_9BACI</name>
<feature type="transmembrane region" description="Helical" evidence="1">
    <location>
        <begin position="12"/>
        <end position="30"/>
    </location>
</feature>
<dbReference type="RefSeq" id="WP_307471032.1">
    <property type="nucleotide sequence ID" value="NZ_JAUSUB010000001.1"/>
</dbReference>
<keyword evidence="3" id="KW-1185">Reference proteome</keyword>
<evidence type="ECO:0000313" key="3">
    <source>
        <dbReference type="Proteomes" id="UP001238088"/>
    </source>
</evidence>
<organism evidence="2 3">
    <name type="scientific">Cytobacillus purgationiresistens</name>
    <dbReference type="NCBI Taxonomy" id="863449"/>
    <lineage>
        <taxon>Bacteria</taxon>
        <taxon>Bacillati</taxon>
        <taxon>Bacillota</taxon>
        <taxon>Bacilli</taxon>
        <taxon>Bacillales</taxon>
        <taxon>Bacillaceae</taxon>
        <taxon>Cytobacillus</taxon>
    </lineage>
</organism>
<keyword evidence="1" id="KW-1133">Transmembrane helix</keyword>
<sequence>MRNKDEQGYVRSFIFFGSIFFIIGVIILLIGNQEILGAYTSLFALSFMCFCLAYLYPQIKENDERAQKIREKAMYNGYIFLMVYIIIFMFLFRFNLIQLDGSQTINLLSCLIIVTLFSNLVVLAKR</sequence>
<comment type="caution">
    <text evidence="2">The sequence shown here is derived from an EMBL/GenBank/DDBJ whole genome shotgun (WGS) entry which is preliminary data.</text>
</comment>
<reference evidence="2 3" key="1">
    <citation type="submission" date="2023-07" db="EMBL/GenBank/DDBJ databases">
        <title>Genomic Encyclopedia of Type Strains, Phase IV (KMG-IV): sequencing the most valuable type-strain genomes for metagenomic binning, comparative biology and taxonomic classification.</title>
        <authorList>
            <person name="Goeker M."/>
        </authorList>
    </citation>
    <scope>NUCLEOTIDE SEQUENCE [LARGE SCALE GENOMIC DNA]</scope>
    <source>
        <strain evidence="2 3">DSM 23494</strain>
    </source>
</reference>
<evidence type="ECO:0000256" key="1">
    <source>
        <dbReference type="SAM" id="Phobius"/>
    </source>
</evidence>
<protein>
    <submittedName>
        <fullName evidence="2">L-asparagine transporter-like permease</fullName>
    </submittedName>
</protein>
<dbReference type="Proteomes" id="UP001238088">
    <property type="component" value="Unassembled WGS sequence"/>
</dbReference>
<proteinExistence type="predicted"/>
<dbReference type="EMBL" id="JAUSUB010000001">
    <property type="protein sequence ID" value="MDQ0268353.1"/>
    <property type="molecule type" value="Genomic_DNA"/>
</dbReference>
<feature type="transmembrane region" description="Helical" evidence="1">
    <location>
        <begin position="105"/>
        <end position="124"/>
    </location>
</feature>
<feature type="transmembrane region" description="Helical" evidence="1">
    <location>
        <begin position="36"/>
        <end position="56"/>
    </location>
</feature>